<dbReference type="Proteomes" id="UP000178187">
    <property type="component" value="Unassembled WGS sequence"/>
</dbReference>
<name>A0A1G1KT99_9BACT</name>
<dbReference type="GO" id="GO:0016853">
    <property type="term" value="F:isomerase activity"/>
    <property type="evidence" value="ECO:0007669"/>
    <property type="project" value="UniProtKB-KW"/>
</dbReference>
<accession>A0A1G1KT99</accession>
<proteinExistence type="predicted"/>
<evidence type="ECO:0000256" key="1">
    <source>
        <dbReference type="ARBA" id="ARBA00023235"/>
    </source>
</evidence>
<dbReference type="Pfam" id="PF01361">
    <property type="entry name" value="Tautomerase"/>
    <property type="match status" value="1"/>
</dbReference>
<dbReference type="EMBL" id="MHFR01000053">
    <property type="protein sequence ID" value="OGW96136.1"/>
    <property type="molecule type" value="Genomic_DNA"/>
</dbReference>
<dbReference type="AlphaFoldDB" id="A0A1G1KT99"/>
<evidence type="ECO:0000259" key="2">
    <source>
        <dbReference type="Pfam" id="PF01361"/>
    </source>
</evidence>
<reference evidence="3 4" key="1">
    <citation type="journal article" date="2016" name="Nat. Commun.">
        <title>Thousands of microbial genomes shed light on interconnected biogeochemical processes in an aquifer system.</title>
        <authorList>
            <person name="Anantharaman K."/>
            <person name="Brown C.T."/>
            <person name="Hug L.A."/>
            <person name="Sharon I."/>
            <person name="Castelle C.J."/>
            <person name="Probst A.J."/>
            <person name="Thomas B.C."/>
            <person name="Singh A."/>
            <person name="Wilkins M.J."/>
            <person name="Karaoz U."/>
            <person name="Brodie E.L."/>
            <person name="Williams K.H."/>
            <person name="Hubbard S.S."/>
            <person name="Banfield J.F."/>
        </authorList>
    </citation>
    <scope>NUCLEOTIDE SEQUENCE [LARGE SCALE GENOMIC DNA]</scope>
</reference>
<organism evidence="3 4">
    <name type="scientific">Candidatus Danuiimicrobium aquiferis</name>
    <dbReference type="NCBI Taxonomy" id="1801832"/>
    <lineage>
        <taxon>Bacteria</taxon>
        <taxon>Pseudomonadati</taxon>
        <taxon>Candidatus Omnitrophota</taxon>
        <taxon>Candidatus Danuiimicrobium</taxon>
    </lineage>
</organism>
<evidence type="ECO:0000313" key="3">
    <source>
        <dbReference type="EMBL" id="OGW96136.1"/>
    </source>
</evidence>
<dbReference type="SUPFAM" id="SSF55331">
    <property type="entry name" value="Tautomerase/MIF"/>
    <property type="match status" value="1"/>
</dbReference>
<dbReference type="Gene3D" id="3.30.429.10">
    <property type="entry name" value="Macrophage Migration Inhibitory Factor"/>
    <property type="match status" value="1"/>
</dbReference>
<keyword evidence="1" id="KW-0413">Isomerase</keyword>
<protein>
    <submittedName>
        <fullName evidence="3">4-oxalocrotonate tautomerase</fullName>
    </submittedName>
</protein>
<dbReference type="InterPro" id="IPR004370">
    <property type="entry name" value="4-OT-like_dom"/>
</dbReference>
<sequence>MPYVNVKVVGKLSKKQKKNIAADISNSLLSHARKAKNQTYIVFDEVNGENWAKGEALFG</sequence>
<dbReference type="InterPro" id="IPR014347">
    <property type="entry name" value="Tautomerase/MIF_sf"/>
</dbReference>
<gene>
    <name evidence="3" type="ORF">A3G33_02140</name>
</gene>
<evidence type="ECO:0000313" key="4">
    <source>
        <dbReference type="Proteomes" id="UP000178187"/>
    </source>
</evidence>
<comment type="caution">
    <text evidence="3">The sequence shown here is derived from an EMBL/GenBank/DDBJ whole genome shotgun (WGS) entry which is preliminary data.</text>
</comment>
<feature type="domain" description="4-oxalocrotonate tautomerase-like" evidence="2">
    <location>
        <begin position="2"/>
        <end position="54"/>
    </location>
</feature>